<keyword evidence="3" id="KW-0964">Secreted</keyword>
<dbReference type="Gene3D" id="1.10.238.20">
    <property type="entry name" value="Pheromone/general odorant binding protein domain"/>
    <property type="match status" value="1"/>
</dbReference>
<accession>A0A9Q0N156</accession>
<evidence type="ECO:0000256" key="2">
    <source>
        <dbReference type="ARBA" id="ARBA00008098"/>
    </source>
</evidence>
<feature type="chain" id="PRO_5040491178" evidence="5">
    <location>
        <begin position="21"/>
        <end position="149"/>
    </location>
</feature>
<dbReference type="Proteomes" id="UP001151699">
    <property type="component" value="Chromosome B"/>
</dbReference>
<dbReference type="GO" id="GO:0007608">
    <property type="term" value="P:sensory perception of smell"/>
    <property type="evidence" value="ECO:0007669"/>
    <property type="project" value="TreeGrafter"/>
</dbReference>
<gene>
    <name evidence="6" type="primary">Obp83b_1</name>
    <name evidence="6" type="ORF">Bhyg_06052</name>
</gene>
<dbReference type="SMART" id="SM00708">
    <property type="entry name" value="PhBP"/>
    <property type="match status" value="1"/>
</dbReference>
<dbReference type="Pfam" id="PF01395">
    <property type="entry name" value="PBP_GOBP"/>
    <property type="match status" value="1"/>
</dbReference>
<dbReference type="PANTHER" id="PTHR11857:SF45">
    <property type="entry name" value="GENERAL ODORANT-BINDING PROTEIN 83A-RELATED"/>
    <property type="match status" value="1"/>
</dbReference>
<evidence type="ECO:0000313" key="6">
    <source>
        <dbReference type="EMBL" id="KAJ6641117.1"/>
    </source>
</evidence>
<dbReference type="FunFam" id="1.10.238.20:FF:000001">
    <property type="entry name" value="General odorant-binding protein lush"/>
    <property type="match status" value="1"/>
</dbReference>
<proteinExistence type="inferred from homology"/>
<dbReference type="EMBL" id="WJQU01000002">
    <property type="protein sequence ID" value="KAJ6641117.1"/>
    <property type="molecule type" value="Genomic_DNA"/>
</dbReference>
<keyword evidence="4 5" id="KW-0732">Signal</keyword>
<evidence type="ECO:0000313" key="7">
    <source>
        <dbReference type="Proteomes" id="UP001151699"/>
    </source>
</evidence>
<dbReference type="PRINTS" id="PR00485">
    <property type="entry name" value="MEALWORMBTLB"/>
</dbReference>
<dbReference type="InterPro" id="IPR036728">
    <property type="entry name" value="PBP_GOBP_sf"/>
</dbReference>
<sequence length="149" mass="16974">MTSIAFVSFVVLLGVGQLNAELRRDDKWPPPEFLEFIKPIRKSCQEKTGVSDAAIAEFSDGQVHEDAALKCYMNCLFHEFKVVDDKGEVHFEKIETHVAKLDEEVRHIASNLIAKCQNPTGADQCERAFSIHKCWKTNDPKVTLEFFFI</sequence>
<comment type="subcellular location">
    <subcellularLocation>
        <location evidence="1">Secreted</location>
    </subcellularLocation>
</comment>
<comment type="similarity">
    <text evidence="2">Belongs to the PBP/GOBP family.</text>
</comment>
<dbReference type="PANTHER" id="PTHR11857">
    <property type="entry name" value="ODORANT BINDING PROTEIN-RELATED"/>
    <property type="match status" value="1"/>
</dbReference>
<keyword evidence="7" id="KW-1185">Reference proteome</keyword>
<dbReference type="InterPro" id="IPR006170">
    <property type="entry name" value="PBP/GOBP"/>
</dbReference>
<evidence type="ECO:0000256" key="1">
    <source>
        <dbReference type="ARBA" id="ARBA00004613"/>
    </source>
</evidence>
<dbReference type="AlphaFoldDB" id="A0A9Q0N156"/>
<evidence type="ECO:0000256" key="4">
    <source>
        <dbReference type="ARBA" id="ARBA00022729"/>
    </source>
</evidence>
<dbReference type="CDD" id="cd23992">
    <property type="entry name" value="PBP_GOBP"/>
    <property type="match status" value="1"/>
</dbReference>
<reference evidence="6" key="1">
    <citation type="submission" date="2022-07" db="EMBL/GenBank/DDBJ databases">
        <authorList>
            <person name="Trinca V."/>
            <person name="Uliana J.V.C."/>
            <person name="Torres T.T."/>
            <person name="Ward R.J."/>
            <person name="Monesi N."/>
        </authorList>
    </citation>
    <scope>NUCLEOTIDE SEQUENCE</scope>
    <source>
        <strain evidence="6">HSMRA1968</strain>
        <tissue evidence="6">Whole embryos</tissue>
    </source>
</reference>
<organism evidence="6 7">
    <name type="scientific">Pseudolycoriella hygida</name>
    <dbReference type="NCBI Taxonomy" id="35572"/>
    <lineage>
        <taxon>Eukaryota</taxon>
        <taxon>Metazoa</taxon>
        <taxon>Ecdysozoa</taxon>
        <taxon>Arthropoda</taxon>
        <taxon>Hexapoda</taxon>
        <taxon>Insecta</taxon>
        <taxon>Pterygota</taxon>
        <taxon>Neoptera</taxon>
        <taxon>Endopterygota</taxon>
        <taxon>Diptera</taxon>
        <taxon>Nematocera</taxon>
        <taxon>Sciaroidea</taxon>
        <taxon>Sciaridae</taxon>
        <taxon>Pseudolycoriella</taxon>
    </lineage>
</organism>
<dbReference type="GO" id="GO:0005549">
    <property type="term" value="F:odorant binding"/>
    <property type="evidence" value="ECO:0007669"/>
    <property type="project" value="InterPro"/>
</dbReference>
<dbReference type="SUPFAM" id="SSF47565">
    <property type="entry name" value="Insect pheromone/odorant-binding proteins"/>
    <property type="match status" value="1"/>
</dbReference>
<name>A0A9Q0N156_9DIPT</name>
<evidence type="ECO:0000256" key="5">
    <source>
        <dbReference type="SAM" id="SignalP"/>
    </source>
</evidence>
<feature type="signal peptide" evidence="5">
    <location>
        <begin position="1"/>
        <end position="20"/>
    </location>
</feature>
<comment type="caution">
    <text evidence="6">The sequence shown here is derived from an EMBL/GenBank/DDBJ whole genome shotgun (WGS) entry which is preliminary data.</text>
</comment>
<evidence type="ECO:0000256" key="3">
    <source>
        <dbReference type="ARBA" id="ARBA00022525"/>
    </source>
</evidence>
<dbReference type="GO" id="GO:0005615">
    <property type="term" value="C:extracellular space"/>
    <property type="evidence" value="ECO:0007669"/>
    <property type="project" value="TreeGrafter"/>
</dbReference>
<dbReference type="OrthoDB" id="7881430at2759"/>
<protein>
    <submittedName>
        <fullName evidence="6">Pheromone-binding protein-related protein 6</fullName>
    </submittedName>
</protein>